<dbReference type="GO" id="GO:0046872">
    <property type="term" value="F:metal ion binding"/>
    <property type="evidence" value="ECO:0007669"/>
    <property type="project" value="UniProtKB-KW"/>
</dbReference>
<dbReference type="InterPro" id="IPR005273">
    <property type="entry name" value="Ura-DNA_glyco_family4"/>
</dbReference>
<evidence type="ECO:0000256" key="10">
    <source>
        <dbReference type="SAM" id="MobiDB-lite"/>
    </source>
</evidence>
<reference evidence="12 13" key="1">
    <citation type="submission" date="2020-05" db="EMBL/GenBank/DDBJ databases">
        <title>MicrobeNet Type strains.</title>
        <authorList>
            <person name="Nicholson A.C."/>
        </authorList>
    </citation>
    <scope>NUCLEOTIDE SEQUENCE [LARGE SCALE GENOMIC DNA]</scope>
    <source>
        <strain evidence="12 13">ATCC 700815</strain>
    </source>
</reference>
<keyword evidence="7" id="KW-0408">Iron</keyword>
<name>A0A849B8V1_9BURK</name>
<dbReference type="InterPro" id="IPR005122">
    <property type="entry name" value="Uracil-DNA_glycosylase-like"/>
</dbReference>
<dbReference type="EMBL" id="JABEMD010000005">
    <property type="protein sequence ID" value="NNH10205.1"/>
    <property type="molecule type" value="Genomic_DNA"/>
</dbReference>
<evidence type="ECO:0000256" key="4">
    <source>
        <dbReference type="ARBA" id="ARBA00022723"/>
    </source>
</evidence>
<comment type="caution">
    <text evidence="12">The sequence shown here is derived from an EMBL/GenBank/DDBJ whole genome shotgun (WGS) entry which is preliminary data.</text>
</comment>
<keyword evidence="4" id="KW-0479">Metal-binding</keyword>
<dbReference type="SMART" id="SM00987">
    <property type="entry name" value="UreE_C"/>
    <property type="match status" value="1"/>
</dbReference>
<dbReference type="GO" id="GO:0051539">
    <property type="term" value="F:4 iron, 4 sulfur cluster binding"/>
    <property type="evidence" value="ECO:0007669"/>
    <property type="project" value="UniProtKB-KW"/>
</dbReference>
<dbReference type="NCBIfam" id="TIGR03914">
    <property type="entry name" value="UDG_fam_dom"/>
    <property type="match status" value="1"/>
</dbReference>
<dbReference type="Gene3D" id="3.40.470.10">
    <property type="entry name" value="Uracil-DNA glycosylase-like domain"/>
    <property type="match status" value="1"/>
</dbReference>
<dbReference type="CDD" id="cd10030">
    <property type="entry name" value="UDG-F4_TTUDGA_SPO1dp_like"/>
    <property type="match status" value="1"/>
</dbReference>
<dbReference type="NCBIfam" id="TIGR00758">
    <property type="entry name" value="UDG_fam4"/>
    <property type="match status" value="1"/>
</dbReference>
<accession>A0A849B8V1</accession>
<keyword evidence="8" id="KW-0411">Iron-sulfur</keyword>
<dbReference type="GO" id="GO:0006281">
    <property type="term" value="P:DNA repair"/>
    <property type="evidence" value="ECO:0007669"/>
    <property type="project" value="UniProtKB-KW"/>
</dbReference>
<evidence type="ECO:0000256" key="8">
    <source>
        <dbReference type="ARBA" id="ARBA00023014"/>
    </source>
</evidence>
<keyword evidence="5" id="KW-0227">DNA damage</keyword>
<evidence type="ECO:0000313" key="13">
    <source>
        <dbReference type="Proteomes" id="UP000542973"/>
    </source>
</evidence>
<organism evidence="12 13">
    <name type="scientific">Cupriavidus gilardii</name>
    <dbReference type="NCBI Taxonomy" id="82541"/>
    <lineage>
        <taxon>Bacteria</taxon>
        <taxon>Pseudomonadati</taxon>
        <taxon>Pseudomonadota</taxon>
        <taxon>Betaproteobacteria</taxon>
        <taxon>Burkholderiales</taxon>
        <taxon>Burkholderiaceae</taxon>
        <taxon>Cupriavidus</taxon>
    </lineage>
</organism>
<sequence length="252" mass="27064">MSSPSHPTPPDAAPGHAPEPSDQRPATLDACRRCDLWRNATHGVPGDGPTPAPVMVVGEQPGNQEDLAGKAFVGPAGRLLDEAFEKAGLSRESVFLTNAVKHFKWELRGKRRLHKTPAQREIEACGYWLEDELDRVAPRVVVALGATALKAVLGVKATSLRKVLRQPIEHEGRTVIPTYHPSYALRVPDPAAREAAFDEIVAALKLAAKFSGKRARKSASGTVTKRTAAPASNAARRPRAQPALKPRPAAKS</sequence>
<gene>
    <name evidence="12" type="ORF">HLB16_04825</name>
</gene>
<feature type="compositionally biased region" description="Pro residues" evidence="10">
    <location>
        <begin position="1"/>
        <end position="12"/>
    </location>
</feature>
<dbReference type="RefSeq" id="WP_151022490.1">
    <property type="nucleotide sequence ID" value="NZ_BAAAEB010000022.1"/>
</dbReference>
<feature type="region of interest" description="Disordered" evidence="10">
    <location>
        <begin position="1"/>
        <end position="28"/>
    </location>
</feature>
<evidence type="ECO:0000256" key="6">
    <source>
        <dbReference type="ARBA" id="ARBA00022801"/>
    </source>
</evidence>
<proteinExistence type="inferred from homology"/>
<evidence type="ECO:0000256" key="3">
    <source>
        <dbReference type="ARBA" id="ARBA00022485"/>
    </source>
</evidence>
<evidence type="ECO:0000313" key="12">
    <source>
        <dbReference type="EMBL" id="NNH10205.1"/>
    </source>
</evidence>
<feature type="domain" description="Uracil-DNA glycosylase-like" evidence="11">
    <location>
        <begin position="45"/>
        <end position="205"/>
    </location>
</feature>
<dbReference type="GO" id="GO:0097506">
    <property type="term" value="F:deaminated base DNA N-glycosylase activity"/>
    <property type="evidence" value="ECO:0007669"/>
    <property type="project" value="UniProtKB-ARBA"/>
</dbReference>
<dbReference type="SUPFAM" id="SSF52141">
    <property type="entry name" value="Uracil-DNA glycosylase-like"/>
    <property type="match status" value="1"/>
</dbReference>
<keyword evidence="3" id="KW-0004">4Fe-4S</keyword>
<dbReference type="PANTHER" id="PTHR33693">
    <property type="entry name" value="TYPE-5 URACIL-DNA GLYCOSYLASE"/>
    <property type="match status" value="1"/>
</dbReference>
<evidence type="ECO:0000256" key="5">
    <source>
        <dbReference type="ARBA" id="ARBA00022763"/>
    </source>
</evidence>
<protein>
    <recommendedName>
        <fullName evidence="2">Type-4 uracil-DNA glycosylase</fullName>
    </recommendedName>
</protein>
<dbReference type="InterPro" id="IPR051536">
    <property type="entry name" value="UDG_Type-4/5"/>
</dbReference>
<feature type="region of interest" description="Disordered" evidence="10">
    <location>
        <begin position="215"/>
        <end position="252"/>
    </location>
</feature>
<comment type="similarity">
    <text evidence="1">Belongs to the uracil-DNA glycosylase (UDG) superfamily. Type 4 (UDGa) family.</text>
</comment>
<evidence type="ECO:0000256" key="1">
    <source>
        <dbReference type="ARBA" id="ARBA00006521"/>
    </source>
</evidence>
<dbReference type="Pfam" id="PF03167">
    <property type="entry name" value="UDG"/>
    <property type="match status" value="1"/>
</dbReference>
<evidence type="ECO:0000259" key="11">
    <source>
        <dbReference type="SMART" id="SM00986"/>
    </source>
</evidence>
<keyword evidence="9" id="KW-0234">DNA repair</keyword>
<dbReference type="InterPro" id="IPR036895">
    <property type="entry name" value="Uracil-DNA_glycosylase-like_sf"/>
</dbReference>
<evidence type="ECO:0000256" key="7">
    <source>
        <dbReference type="ARBA" id="ARBA00023004"/>
    </source>
</evidence>
<evidence type="ECO:0000256" key="2">
    <source>
        <dbReference type="ARBA" id="ARBA00019403"/>
    </source>
</evidence>
<evidence type="ECO:0000256" key="9">
    <source>
        <dbReference type="ARBA" id="ARBA00023204"/>
    </source>
</evidence>
<keyword evidence="6" id="KW-0378">Hydrolase</keyword>
<feature type="compositionally biased region" description="Low complexity" evidence="10">
    <location>
        <begin position="226"/>
        <end position="252"/>
    </location>
</feature>
<dbReference type="SMART" id="SM00986">
    <property type="entry name" value="UDG"/>
    <property type="match status" value="1"/>
</dbReference>
<dbReference type="AlphaFoldDB" id="A0A849B8V1"/>
<dbReference type="Proteomes" id="UP000542973">
    <property type="component" value="Unassembled WGS sequence"/>
</dbReference>
<dbReference type="PANTHER" id="PTHR33693:SF9">
    <property type="entry name" value="TYPE-4 URACIL-DNA GLYCOSYLASE"/>
    <property type="match status" value="1"/>
</dbReference>